<evidence type="ECO:0000256" key="1">
    <source>
        <dbReference type="SAM" id="MobiDB-lite"/>
    </source>
</evidence>
<accession>A0A7S6C7F2</accession>
<reference evidence="2" key="1">
    <citation type="submission" date="2019-12" db="EMBL/GenBank/DDBJ databases">
        <title>Compelete sequence of pSE5369-VIM.</title>
        <authorList>
            <person name="Zhou D."/>
        </authorList>
    </citation>
    <scope>NUCLEOTIDE SEQUENCE</scope>
    <source>
        <strain evidence="2">SE5369</strain>
        <plasmid evidence="2">pSE5369-VIM</plasmid>
    </source>
</reference>
<feature type="region of interest" description="Disordered" evidence="1">
    <location>
        <begin position="17"/>
        <end position="41"/>
    </location>
</feature>
<geneLocation type="plasmid" evidence="2">
    <name>pSE5369-VIM</name>
</geneLocation>
<keyword evidence="2" id="KW-0614">Plasmid</keyword>
<dbReference type="AlphaFoldDB" id="A0A7S6C7F2"/>
<evidence type="ECO:0000313" key="2">
    <source>
        <dbReference type="EMBL" id="QLG04929.1"/>
    </source>
</evidence>
<dbReference type="EMBL" id="MN894888">
    <property type="protein sequence ID" value="QLG04929.1"/>
    <property type="molecule type" value="Genomic_DNA"/>
</dbReference>
<organism evidence="2">
    <name type="scientific">Pseudomonas aeruginosa</name>
    <dbReference type="NCBI Taxonomy" id="287"/>
    <lineage>
        <taxon>Bacteria</taxon>
        <taxon>Pseudomonadati</taxon>
        <taxon>Pseudomonadota</taxon>
        <taxon>Gammaproteobacteria</taxon>
        <taxon>Pseudomonadales</taxon>
        <taxon>Pseudomonadaceae</taxon>
        <taxon>Pseudomonas</taxon>
    </lineage>
</organism>
<proteinExistence type="predicted"/>
<sequence length="41" mass="4610">MQRNLLIILPTLVKERLESGPRNQPGPAPFHSTISPELDED</sequence>
<name>A0A7S6C7F2_PSEAI</name>
<protein>
    <submittedName>
        <fullName evidence="2">Uncharacterized protein</fullName>
    </submittedName>
</protein>